<feature type="region of interest" description="Disordered" evidence="1">
    <location>
        <begin position="30"/>
        <end position="63"/>
    </location>
</feature>
<evidence type="ECO:0000313" key="3">
    <source>
        <dbReference type="Proteomes" id="UP000265520"/>
    </source>
</evidence>
<dbReference type="AlphaFoldDB" id="A0A392RJV0"/>
<feature type="compositionally biased region" description="Low complexity" evidence="1">
    <location>
        <begin position="30"/>
        <end position="42"/>
    </location>
</feature>
<sequence length="63" mass="6771">MATRSSSSEVPLKVSPRAVRQLRTTTTLDTISVSSSSTQASKISKERSPKVADRKSPRSPAPE</sequence>
<feature type="non-terminal residue" evidence="2">
    <location>
        <position position="63"/>
    </location>
</feature>
<proteinExistence type="predicted"/>
<comment type="caution">
    <text evidence="2">The sequence shown here is derived from an EMBL/GenBank/DDBJ whole genome shotgun (WGS) entry which is preliminary data.</text>
</comment>
<reference evidence="2 3" key="1">
    <citation type="journal article" date="2018" name="Front. Plant Sci.">
        <title>Red Clover (Trifolium pratense) and Zigzag Clover (T. medium) - A Picture of Genomic Similarities and Differences.</title>
        <authorList>
            <person name="Dluhosova J."/>
            <person name="Istvanek J."/>
            <person name="Nedelnik J."/>
            <person name="Repkova J."/>
        </authorList>
    </citation>
    <scope>NUCLEOTIDE SEQUENCE [LARGE SCALE GENOMIC DNA]</scope>
    <source>
        <strain evidence="3">cv. 10/8</strain>
        <tissue evidence="2">Leaf</tissue>
    </source>
</reference>
<accession>A0A392RJV0</accession>
<dbReference type="Proteomes" id="UP000265520">
    <property type="component" value="Unassembled WGS sequence"/>
</dbReference>
<protein>
    <submittedName>
        <fullName evidence="2">Interactor of constitutive active ROPs 3</fullName>
    </submittedName>
</protein>
<dbReference type="EMBL" id="LXQA010238318">
    <property type="protein sequence ID" value="MCI36873.1"/>
    <property type="molecule type" value="Genomic_DNA"/>
</dbReference>
<organism evidence="2 3">
    <name type="scientific">Trifolium medium</name>
    <dbReference type="NCBI Taxonomy" id="97028"/>
    <lineage>
        <taxon>Eukaryota</taxon>
        <taxon>Viridiplantae</taxon>
        <taxon>Streptophyta</taxon>
        <taxon>Embryophyta</taxon>
        <taxon>Tracheophyta</taxon>
        <taxon>Spermatophyta</taxon>
        <taxon>Magnoliopsida</taxon>
        <taxon>eudicotyledons</taxon>
        <taxon>Gunneridae</taxon>
        <taxon>Pentapetalae</taxon>
        <taxon>rosids</taxon>
        <taxon>fabids</taxon>
        <taxon>Fabales</taxon>
        <taxon>Fabaceae</taxon>
        <taxon>Papilionoideae</taxon>
        <taxon>50 kb inversion clade</taxon>
        <taxon>NPAAA clade</taxon>
        <taxon>Hologalegina</taxon>
        <taxon>IRL clade</taxon>
        <taxon>Trifolieae</taxon>
        <taxon>Trifolium</taxon>
    </lineage>
</organism>
<feature type="compositionally biased region" description="Basic and acidic residues" evidence="1">
    <location>
        <begin position="43"/>
        <end position="56"/>
    </location>
</feature>
<evidence type="ECO:0000313" key="2">
    <source>
        <dbReference type="EMBL" id="MCI36873.1"/>
    </source>
</evidence>
<evidence type="ECO:0000256" key="1">
    <source>
        <dbReference type="SAM" id="MobiDB-lite"/>
    </source>
</evidence>
<name>A0A392RJV0_9FABA</name>
<keyword evidence="3" id="KW-1185">Reference proteome</keyword>